<dbReference type="InterPro" id="IPR005835">
    <property type="entry name" value="NTP_transferase_dom"/>
</dbReference>
<dbReference type="Gene3D" id="3.90.550.10">
    <property type="entry name" value="Spore Coat Polysaccharide Biosynthesis Protein SpsA, Chain A"/>
    <property type="match status" value="1"/>
</dbReference>
<dbReference type="Proteomes" id="UP000634805">
    <property type="component" value="Unassembled WGS sequence"/>
</dbReference>
<accession>A0A811T972</accession>
<dbReference type="InterPro" id="IPR029044">
    <property type="entry name" value="Nucleotide-diphossugar_trans"/>
</dbReference>
<evidence type="ECO:0000313" key="3">
    <source>
        <dbReference type="Proteomes" id="UP000634805"/>
    </source>
</evidence>
<dbReference type="AlphaFoldDB" id="A0A811T972"/>
<evidence type="ECO:0000313" key="2">
    <source>
        <dbReference type="EMBL" id="CAD6492260.1"/>
    </source>
</evidence>
<gene>
    <name evidence="2" type="ORF">EMLJLAPB_00250</name>
</gene>
<proteinExistence type="predicted"/>
<feature type="domain" description="Nucleotidyl transferase" evidence="1">
    <location>
        <begin position="3"/>
        <end position="44"/>
    </location>
</feature>
<dbReference type="Pfam" id="PF00483">
    <property type="entry name" value="NTP_transferase"/>
    <property type="match status" value="1"/>
</dbReference>
<organism evidence="2 3">
    <name type="scientific">Candidatus Argoarchaeum ethanivorans</name>
    <dbReference type="NCBI Taxonomy" id="2608793"/>
    <lineage>
        <taxon>Archaea</taxon>
        <taxon>Methanobacteriati</taxon>
        <taxon>Methanobacteriota</taxon>
        <taxon>Stenosarchaea group</taxon>
        <taxon>Methanomicrobia</taxon>
        <taxon>Methanosarcinales</taxon>
        <taxon>Methanosarcinales incertae sedis</taxon>
        <taxon>GOM Arc I cluster</taxon>
        <taxon>Candidatus Argoarchaeum</taxon>
    </lineage>
</organism>
<sequence>MQAVILAAGEKQRLEPFTATKPKVIINVANGPIPEYVVNTLKRIGCAIDKPKNFTKSVTVE</sequence>
<dbReference type="EMBL" id="CAJHIS010000004">
    <property type="protein sequence ID" value="CAD6492260.1"/>
    <property type="molecule type" value="Genomic_DNA"/>
</dbReference>
<evidence type="ECO:0000259" key="1">
    <source>
        <dbReference type="Pfam" id="PF00483"/>
    </source>
</evidence>
<dbReference type="SUPFAM" id="SSF53448">
    <property type="entry name" value="Nucleotide-diphospho-sugar transferases"/>
    <property type="match status" value="1"/>
</dbReference>
<name>A0A811T972_9EURY</name>
<reference evidence="2" key="1">
    <citation type="submission" date="2020-10" db="EMBL/GenBank/DDBJ databases">
        <authorList>
            <person name="Hahn C.J."/>
            <person name="Laso-Perez R."/>
            <person name="Vulcano F."/>
            <person name="Vaziourakis K.-M."/>
            <person name="Stokke R."/>
            <person name="Steen I.H."/>
            <person name="Teske A."/>
            <person name="Boetius A."/>
            <person name="Liebeke M."/>
            <person name="Amann R."/>
            <person name="Knittel K."/>
        </authorList>
    </citation>
    <scope>NUCLEOTIDE SEQUENCE</scope>
    <source>
        <strain evidence="2">Gfbio:e3339647-f889-4370-9287-4fb5cb688e4c:AG392D22_GoMArc1</strain>
    </source>
</reference>
<protein>
    <recommendedName>
        <fullName evidence="1">Nucleotidyl transferase domain-containing protein</fullName>
    </recommendedName>
</protein>
<comment type="caution">
    <text evidence="2">The sequence shown here is derived from an EMBL/GenBank/DDBJ whole genome shotgun (WGS) entry which is preliminary data.</text>
</comment>